<dbReference type="EMBL" id="NHYE01004490">
    <property type="protein sequence ID" value="PPQ84329.1"/>
    <property type="molecule type" value="Genomic_DNA"/>
</dbReference>
<accession>A0A409X0V0</accession>
<name>A0A409X0V0_9AGAR</name>
<feature type="region of interest" description="Disordered" evidence="1">
    <location>
        <begin position="454"/>
        <end position="482"/>
    </location>
</feature>
<dbReference type="STRING" id="231916.A0A409X0V0"/>
<dbReference type="InterPro" id="IPR052575">
    <property type="entry name" value="SSU_processome_comp_20"/>
</dbReference>
<dbReference type="PANTHER" id="PTHR17695">
    <property type="entry name" value="SMALL SUBUNIT PROCESSOME COMPONENT 20 HOMOLOG"/>
    <property type="match status" value="1"/>
</dbReference>
<comment type="caution">
    <text evidence="2">The sequence shown here is derived from an EMBL/GenBank/DDBJ whole genome shotgun (WGS) entry which is preliminary data.</text>
</comment>
<organism evidence="2 3">
    <name type="scientific">Gymnopilus dilepis</name>
    <dbReference type="NCBI Taxonomy" id="231916"/>
    <lineage>
        <taxon>Eukaryota</taxon>
        <taxon>Fungi</taxon>
        <taxon>Dikarya</taxon>
        <taxon>Basidiomycota</taxon>
        <taxon>Agaricomycotina</taxon>
        <taxon>Agaricomycetes</taxon>
        <taxon>Agaricomycetidae</taxon>
        <taxon>Agaricales</taxon>
        <taxon>Agaricineae</taxon>
        <taxon>Hymenogastraceae</taxon>
        <taxon>Gymnopilus</taxon>
    </lineage>
</organism>
<dbReference type="InParanoid" id="A0A409X0V0"/>
<feature type="compositionally biased region" description="Basic and acidic residues" evidence="1">
    <location>
        <begin position="469"/>
        <end position="482"/>
    </location>
</feature>
<dbReference type="AlphaFoldDB" id="A0A409X0V0"/>
<gene>
    <name evidence="2" type="ORF">CVT26_011486</name>
</gene>
<dbReference type="GO" id="GO:0032040">
    <property type="term" value="C:small-subunit processome"/>
    <property type="evidence" value="ECO:0007669"/>
    <property type="project" value="TreeGrafter"/>
</dbReference>
<proteinExistence type="predicted"/>
<evidence type="ECO:0000256" key="1">
    <source>
        <dbReference type="SAM" id="MobiDB-lite"/>
    </source>
</evidence>
<dbReference type="GO" id="GO:0030686">
    <property type="term" value="C:90S preribosome"/>
    <property type="evidence" value="ECO:0007669"/>
    <property type="project" value="TreeGrafter"/>
</dbReference>
<evidence type="ECO:0000313" key="2">
    <source>
        <dbReference type="EMBL" id="PPQ84329.1"/>
    </source>
</evidence>
<dbReference type="PANTHER" id="PTHR17695:SF11">
    <property type="entry name" value="SMALL SUBUNIT PROCESSOME COMPONENT 20 HOMOLOG"/>
    <property type="match status" value="1"/>
</dbReference>
<reference evidence="2 3" key="1">
    <citation type="journal article" date="2018" name="Evol. Lett.">
        <title>Horizontal gene cluster transfer increased hallucinogenic mushroom diversity.</title>
        <authorList>
            <person name="Reynolds H.T."/>
            <person name="Vijayakumar V."/>
            <person name="Gluck-Thaler E."/>
            <person name="Korotkin H.B."/>
            <person name="Matheny P.B."/>
            <person name="Slot J.C."/>
        </authorList>
    </citation>
    <scope>NUCLEOTIDE SEQUENCE [LARGE SCALE GENOMIC DNA]</scope>
    <source>
        <strain evidence="2 3">SRW20</strain>
    </source>
</reference>
<dbReference type="Proteomes" id="UP000284706">
    <property type="component" value="Unassembled WGS sequence"/>
</dbReference>
<dbReference type="OrthoDB" id="360653at2759"/>
<evidence type="ECO:0000313" key="3">
    <source>
        <dbReference type="Proteomes" id="UP000284706"/>
    </source>
</evidence>
<keyword evidence="3" id="KW-1185">Reference proteome</keyword>
<feature type="non-terminal residue" evidence="2">
    <location>
        <position position="525"/>
    </location>
</feature>
<protein>
    <submittedName>
        <fullName evidence="2">Uncharacterized protein</fullName>
    </submittedName>
</protein>
<sequence>MEPDDDDARMDVDVDEVELPVKRFKHQSYNQSLKDVHLPSAFAQTHLKDDVSDNDSHFHTALEHWRQLNLSPSFIAFANKAEPLSASLPLLLHNWREVYELWVDAFKASDDEGLRALLEWVSLPLNLLQKMTHELRTTLSPIYTPLLSLLLSLLPRSISPAALTALLETLSTLFRLLLIPSVSVSVAKADGISSGSGSADASNDGGSLLEDTYAALTATLPKCLGEIQRAVAEVWAGVLRRMKAASRERAVRLLVENANLEVIGDASAWVVVYACKSVSQTLHTCAPSILAPILRYHLFSTPSRNPNPRPTYTLLRRALTALIHHVKNAEGFEVVGQVFVDSFVSLLKEVKELKDVKNSVDAETEGPQNPTVEAYKKMLDIMSILLAVRLGSRLTNAQKASLYSTLGELPIIPGAHTQLLRYTTALFVAGEMSLWLGPGLRFLQRVWSLTPSATSHAASGSQEEENEENENKEKERRRKEQEFESSPLSYTLTLHLCLADATFGGWKLVALPVLLKSIWKPELGL</sequence>